<evidence type="ECO:0000313" key="2">
    <source>
        <dbReference type="EMBL" id="GAA0036876.1"/>
    </source>
</evidence>
<keyword evidence="3" id="KW-1185">Reference proteome</keyword>
<dbReference type="SUPFAM" id="SSF51735">
    <property type="entry name" value="NAD(P)-binding Rossmann-fold domains"/>
    <property type="match status" value="1"/>
</dbReference>
<proteinExistence type="predicted"/>
<dbReference type="Proteomes" id="UP001498238">
    <property type="component" value="Unassembled WGS sequence"/>
</dbReference>
<organism evidence="2 3">
    <name type="scientific">Brevibacterium metallidurans</name>
    <dbReference type="NCBI Taxonomy" id="1482676"/>
    <lineage>
        <taxon>Bacteria</taxon>
        <taxon>Bacillati</taxon>
        <taxon>Actinomycetota</taxon>
        <taxon>Actinomycetes</taxon>
        <taxon>Micrococcales</taxon>
        <taxon>Brevibacteriaceae</taxon>
        <taxon>Brevibacterium</taxon>
    </lineage>
</organism>
<dbReference type="EMBL" id="BAAAAF010000013">
    <property type="protein sequence ID" value="GAA0036876.1"/>
    <property type="molecule type" value="Genomic_DNA"/>
</dbReference>
<sequence length="385" mass="39885">MKSALVLGFGQIGSQIAADLVRAGTDVRIMTRSQPSDTALAAIGTSPALASTENAREHRPVSSTASTPTTAPASESTSDSGSTSVTTGGRLSWSQGDASSRDTVLQAAVEVGAEAIFACVHTAYDSRVWARTLPGLEVAILDAAAELDIPVVFPESVYAFAGLTTAITADAPFAPVEDKGRIRQQLLEARTAHPARVASVVAGDLIGATASPTSSVVRLCITERIAAGHRAFVPARTDVPHGITVIDDMATTMIQAVADFDGSGRPRDADELSAADLRAGARAGSARAGSARTGSASTASGEHRLIIAPSANPTLAELAAYTHSVLGSRVRTPIALPHAVVRAAGWFDRSMYELAELAPIWRRPCRIDTGDAEADWRAGIDAMVP</sequence>
<evidence type="ECO:0000313" key="3">
    <source>
        <dbReference type="Proteomes" id="UP001498238"/>
    </source>
</evidence>
<gene>
    <name evidence="2" type="ORF">NCCP602_28370</name>
</gene>
<feature type="region of interest" description="Disordered" evidence="1">
    <location>
        <begin position="48"/>
        <end position="96"/>
    </location>
</feature>
<dbReference type="Gene3D" id="3.40.50.720">
    <property type="entry name" value="NAD(P)-binding Rossmann-like Domain"/>
    <property type="match status" value="1"/>
</dbReference>
<feature type="compositionally biased region" description="Low complexity" evidence="1">
    <location>
        <begin position="61"/>
        <end position="92"/>
    </location>
</feature>
<name>A0ABP3CC52_9MICO</name>
<accession>A0ABP3CC52</accession>
<comment type="caution">
    <text evidence="2">The sequence shown here is derived from an EMBL/GenBank/DDBJ whole genome shotgun (WGS) entry which is preliminary data.</text>
</comment>
<protein>
    <submittedName>
        <fullName evidence="2">Uncharacterized protein</fullName>
    </submittedName>
</protein>
<dbReference type="RefSeq" id="WP_259864105.1">
    <property type="nucleotide sequence ID" value="NZ_BAAAAF010000013.1"/>
</dbReference>
<evidence type="ECO:0000256" key="1">
    <source>
        <dbReference type="SAM" id="MobiDB-lite"/>
    </source>
</evidence>
<dbReference type="InterPro" id="IPR036291">
    <property type="entry name" value="NAD(P)-bd_dom_sf"/>
</dbReference>
<reference evidence="2 3" key="1">
    <citation type="submission" date="2024-01" db="EMBL/GenBank/DDBJ databases">
        <title>Characterization of antibiotic resistant novel bacterial strains and their environmental applications.</title>
        <authorList>
            <person name="Manzoor S."/>
            <person name="Abbas S."/>
            <person name="Arshad M."/>
            <person name="Ahmed I."/>
        </authorList>
    </citation>
    <scope>NUCLEOTIDE SEQUENCE [LARGE SCALE GENOMIC DNA]</scope>
    <source>
        <strain evidence="2 3">NCCP-602</strain>
    </source>
</reference>